<feature type="chain" id="PRO_5035194299" evidence="1">
    <location>
        <begin position="22"/>
        <end position="45"/>
    </location>
</feature>
<reference evidence="2" key="1">
    <citation type="submission" date="2021-06" db="EMBL/GenBank/DDBJ databases">
        <authorList>
            <person name="Hodson N. C."/>
            <person name="Mongue J. A."/>
            <person name="Jaron S. K."/>
        </authorList>
    </citation>
    <scope>NUCLEOTIDE SEQUENCE</scope>
</reference>
<feature type="non-terminal residue" evidence="2">
    <location>
        <position position="45"/>
    </location>
</feature>
<dbReference type="Proteomes" id="UP000708208">
    <property type="component" value="Unassembled WGS sequence"/>
</dbReference>
<accession>A0A8J2L6D6</accession>
<gene>
    <name evidence="2" type="ORF">AFUS01_LOCUS36067</name>
</gene>
<keyword evidence="3" id="KW-1185">Reference proteome</keyword>
<feature type="signal peptide" evidence="1">
    <location>
        <begin position="1"/>
        <end position="21"/>
    </location>
</feature>
<proteinExistence type="predicted"/>
<keyword evidence="1" id="KW-0732">Signal</keyword>
<name>A0A8J2L6D6_9HEXA</name>
<sequence>MSSQKVLVFAIFAVALGLAEAKSTKKTNAWYTEGTPNFSYDCSDK</sequence>
<evidence type="ECO:0000256" key="1">
    <source>
        <dbReference type="SAM" id="SignalP"/>
    </source>
</evidence>
<evidence type="ECO:0000313" key="2">
    <source>
        <dbReference type="EMBL" id="CAG7825993.1"/>
    </source>
</evidence>
<comment type="caution">
    <text evidence="2">The sequence shown here is derived from an EMBL/GenBank/DDBJ whole genome shotgun (WGS) entry which is preliminary data.</text>
</comment>
<evidence type="ECO:0000313" key="3">
    <source>
        <dbReference type="Proteomes" id="UP000708208"/>
    </source>
</evidence>
<dbReference type="EMBL" id="CAJVCH010538182">
    <property type="protein sequence ID" value="CAG7825993.1"/>
    <property type="molecule type" value="Genomic_DNA"/>
</dbReference>
<protein>
    <submittedName>
        <fullName evidence="2">Uncharacterized protein</fullName>
    </submittedName>
</protein>
<organism evidence="2 3">
    <name type="scientific">Allacma fusca</name>
    <dbReference type="NCBI Taxonomy" id="39272"/>
    <lineage>
        <taxon>Eukaryota</taxon>
        <taxon>Metazoa</taxon>
        <taxon>Ecdysozoa</taxon>
        <taxon>Arthropoda</taxon>
        <taxon>Hexapoda</taxon>
        <taxon>Collembola</taxon>
        <taxon>Symphypleona</taxon>
        <taxon>Sminthuridae</taxon>
        <taxon>Allacma</taxon>
    </lineage>
</organism>
<dbReference type="AlphaFoldDB" id="A0A8J2L6D6"/>